<sequence>MKLDMKILLILFFIIYYCTATTILDQINDDHYLFVKKLNQLPNSEIKKICDDMERSLFNPYRCVNNTDTTNPHLFDGLSVEEYTKLLLFKNRDKKSPFTLNFNNNLKGDKRSTLQNLKPVILVPGIAGSGLEAKLHKETSPSWYCWKNSNWFRLWLNLAEIAVQKCFFDNLDLVYQPNGTFTNAPGVDIRPMDFGGVKGVAYLDYITSFPITLTDVFGSMIKFFKTLGYKEGQNIRGAPYDFRLGVDSLQENGWMGDFQELIEQTYSMNGNQRVNVISHSMGGLVTLYFLNSMTYEWKEKYIEAFIPIAVPWGGAAKALRALTSGDTFGIPLISVERMKSLAQSSSGLLQLTPDDLIFDPDHVFIYTPTENYTISNLQLLFDNLGLSYINDNMYSSVINGMVPNVTTHCLYGYGVKTEIAYNYPNGLNGKPQIIDSNYGDGTVPLESLKYCATFQSSQLQPVTIEEFNLAEHVGIIQSKQVFESLYQILSNQ</sequence>
<organism evidence="2 3">
    <name type="scientific">Tieghemostelium lacteum</name>
    <name type="common">Slime mold</name>
    <name type="synonym">Dictyostelium lacteum</name>
    <dbReference type="NCBI Taxonomy" id="361077"/>
    <lineage>
        <taxon>Eukaryota</taxon>
        <taxon>Amoebozoa</taxon>
        <taxon>Evosea</taxon>
        <taxon>Eumycetozoa</taxon>
        <taxon>Dictyostelia</taxon>
        <taxon>Dictyosteliales</taxon>
        <taxon>Raperosteliaceae</taxon>
        <taxon>Tieghemostelium</taxon>
    </lineage>
</organism>
<dbReference type="EMBL" id="LODT01000006">
    <property type="protein sequence ID" value="KYR01881.1"/>
    <property type="molecule type" value="Genomic_DNA"/>
</dbReference>
<reference evidence="2 3" key="1">
    <citation type="submission" date="2015-12" db="EMBL/GenBank/DDBJ databases">
        <title>Dictyostelia acquired genes for synthesis and detection of signals that induce cell-type specialization by lateral gene transfer from prokaryotes.</title>
        <authorList>
            <person name="Gloeckner G."/>
            <person name="Schaap P."/>
        </authorList>
    </citation>
    <scope>NUCLEOTIDE SEQUENCE [LARGE SCALE GENOMIC DNA]</scope>
    <source>
        <strain evidence="2 3">TK</strain>
    </source>
</reference>
<dbReference type="STRING" id="361077.A0A152A6Y0"/>
<dbReference type="Gene3D" id="3.40.50.1820">
    <property type="entry name" value="alpha/beta hydrolase"/>
    <property type="match status" value="1"/>
</dbReference>
<keyword evidence="1" id="KW-0732">Signal</keyword>
<feature type="signal peptide" evidence="1">
    <location>
        <begin position="1"/>
        <end position="20"/>
    </location>
</feature>
<dbReference type="SUPFAM" id="SSF53474">
    <property type="entry name" value="alpha/beta-Hydrolases"/>
    <property type="match status" value="1"/>
</dbReference>
<name>A0A152A6Y0_TIELA</name>
<dbReference type="Proteomes" id="UP000076078">
    <property type="component" value="Unassembled WGS sequence"/>
</dbReference>
<dbReference type="InterPro" id="IPR003386">
    <property type="entry name" value="LACT/PDAT_acylTrfase"/>
</dbReference>
<dbReference type="Pfam" id="PF02450">
    <property type="entry name" value="LCAT"/>
    <property type="match status" value="2"/>
</dbReference>
<proteinExistence type="predicted"/>
<feature type="chain" id="PRO_5007593688" evidence="1">
    <location>
        <begin position="21"/>
        <end position="492"/>
    </location>
</feature>
<evidence type="ECO:0000313" key="2">
    <source>
        <dbReference type="EMBL" id="KYR01881.1"/>
    </source>
</evidence>
<accession>A0A152A6Y0</accession>
<evidence type="ECO:0000256" key="1">
    <source>
        <dbReference type="SAM" id="SignalP"/>
    </source>
</evidence>
<dbReference type="InParanoid" id="A0A152A6Y0"/>
<dbReference type="OMA" id="QMTPPGV"/>
<dbReference type="GO" id="GO:0006629">
    <property type="term" value="P:lipid metabolic process"/>
    <property type="evidence" value="ECO:0007669"/>
    <property type="project" value="InterPro"/>
</dbReference>
<dbReference type="AlphaFoldDB" id="A0A152A6Y0"/>
<dbReference type="OrthoDB" id="190846at2759"/>
<comment type="caution">
    <text evidence="2">The sequence shown here is derived from an EMBL/GenBank/DDBJ whole genome shotgun (WGS) entry which is preliminary data.</text>
</comment>
<evidence type="ECO:0000313" key="3">
    <source>
        <dbReference type="Proteomes" id="UP000076078"/>
    </source>
</evidence>
<dbReference type="InterPro" id="IPR029058">
    <property type="entry name" value="AB_hydrolase_fold"/>
</dbReference>
<protein>
    <submittedName>
        <fullName evidence="2">Uncharacterized protein</fullName>
    </submittedName>
</protein>
<dbReference type="GO" id="GO:0008374">
    <property type="term" value="F:O-acyltransferase activity"/>
    <property type="evidence" value="ECO:0007669"/>
    <property type="project" value="InterPro"/>
</dbReference>
<keyword evidence="3" id="KW-1185">Reference proteome</keyword>
<dbReference type="PANTHER" id="PTHR11440">
    <property type="entry name" value="LECITHIN-CHOLESTEROL ACYLTRANSFERASE-RELATED"/>
    <property type="match status" value="1"/>
</dbReference>
<gene>
    <name evidence="2" type="ORF">DLAC_01903</name>
</gene>